<evidence type="ECO:0000313" key="5">
    <source>
        <dbReference type="Proteomes" id="UP000679307"/>
    </source>
</evidence>
<accession>A0ABX8EK69</accession>
<proteinExistence type="predicted"/>
<keyword evidence="2 4" id="KW-0378">Hydrolase</keyword>
<dbReference type="GO" id="GO:0042132">
    <property type="term" value="F:fructose 1,6-bisphosphate 1-phosphatase activity"/>
    <property type="evidence" value="ECO:0007669"/>
    <property type="project" value="UniProtKB-EC"/>
</dbReference>
<evidence type="ECO:0000313" key="4">
    <source>
        <dbReference type="EMBL" id="QVT80925.1"/>
    </source>
</evidence>
<evidence type="ECO:0000256" key="2">
    <source>
        <dbReference type="ARBA" id="ARBA00022801"/>
    </source>
</evidence>
<keyword evidence="1" id="KW-0479">Metal-binding</keyword>
<name>A0ABX8EK69_9ACTN</name>
<dbReference type="Proteomes" id="UP000679307">
    <property type="component" value="Chromosome"/>
</dbReference>
<dbReference type="PROSITE" id="PS00629">
    <property type="entry name" value="IMP_1"/>
    <property type="match status" value="1"/>
</dbReference>
<keyword evidence="5" id="KW-1185">Reference proteome</keyword>
<protein>
    <submittedName>
        <fullName evidence="4">Fructose-1, 6-bisphosphatase/inositol-1-monophosphatase</fullName>
        <ecNumber evidence="4">3.1.3.11</ecNumber>
    </submittedName>
</protein>
<dbReference type="InterPro" id="IPR020583">
    <property type="entry name" value="Inositol_monoP_metal-BS"/>
</dbReference>
<organism evidence="4 5">
    <name type="scientific">Nocardioides aquaticus</name>
    <dbReference type="NCBI Taxonomy" id="160826"/>
    <lineage>
        <taxon>Bacteria</taxon>
        <taxon>Bacillati</taxon>
        <taxon>Actinomycetota</taxon>
        <taxon>Actinomycetes</taxon>
        <taxon>Propionibacteriales</taxon>
        <taxon>Nocardioidaceae</taxon>
        <taxon>Nocardioides</taxon>
    </lineage>
</organism>
<gene>
    <name evidence="4" type="primary">suhB_2</name>
    <name evidence="4" type="ORF">ENKNEFLB_03326</name>
</gene>
<keyword evidence="3" id="KW-0460">Magnesium</keyword>
<sequence length="268" mass="28635">MLELVQDVAARVITPRFRALDASDISEKKPGDLVTVADREAEVEITAALLAAYPDAVVLGEEAYAEDHAVMERYAAADHAFTVDPVDGTKNFVHGSPDHAVMVAELHHGEVVRSWIWQPQHEAAYVAERGAGAWHNGVRLSRPSPGPDPAAWRAATSRRGWVGRELPGLDGMAPMTLTWVCCGIDYPHLVAGDTDVLLYSGALPWDHAPGTLLLEEAGGRAAVADGRAYDPTRPHRATGGGPLVCAADEETYRRVGEALGTGALDAPR</sequence>
<evidence type="ECO:0000256" key="3">
    <source>
        <dbReference type="ARBA" id="ARBA00022842"/>
    </source>
</evidence>
<evidence type="ECO:0000256" key="1">
    <source>
        <dbReference type="ARBA" id="ARBA00022723"/>
    </source>
</evidence>
<dbReference type="EMBL" id="CP075371">
    <property type="protein sequence ID" value="QVT80925.1"/>
    <property type="molecule type" value="Genomic_DNA"/>
</dbReference>
<dbReference type="Pfam" id="PF00459">
    <property type="entry name" value="Inositol_P"/>
    <property type="match status" value="1"/>
</dbReference>
<dbReference type="PANTHER" id="PTHR20854">
    <property type="entry name" value="INOSITOL MONOPHOSPHATASE"/>
    <property type="match status" value="1"/>
</dbReference>
<dbReference type="InterPro" id="IPR000760">
    <property type="entry name" value="Inositol_monophosphatase-like"/>
</dbReference>
<dbReference type="PANTHER" id="PTHR20854:SF4">
    <property type="entry name" value="INOSITOL-1-MONOPHOSPHATASE-RELATED"/>
    <property type="match status" value="1"/>
</dbReference>
<reference evidence="4 5" key="1">
    <citation type="submission" date="2021-05" db="EMBL/GenBank/DDBJ databases">
        <title>Complete genome of Nocardioides aquaticus KCTC 9944T isolated from meromictic and hypersaline Ekho Lake, Antarctica.</title>
        <authorList>
            <person name="Hwang K."/>
            <person name="Kim K.M."/>
            <person name="Choe H."/>
        </authorList>
    </citation>
    <scope>NUCLEOTIDE SEQUENCE [LARGE SCALE GENOMIC DNA]</scope>
    <source>
        <strain evidence="4 5">KCTC 9944</strain>
    </source>
</reference>
<dbReference type="EC" id="3.1.3.11" evidence="4"/>